<dbReference type="InterPro" id="IPR002187">
    <property type="entry name" value="N-reg_PII"/>
</dbReference>
<dbReference type="SUPFAM" id="SSF54913">
    <property type="entry name" value="GlnB-like"/>
    <property type="match status" value="1"/>
</dbReference>
<dbReference type="InterPro" id="IPR011322">
    <property type="entry name" value="N-reg_PII-like_a/b"/>
</dbReference>
<dbReference type="InterPro" id="IPR015867">
    <property type="entry name" value="N-reg_PII/ATP_PRibTrfase_C"/>
</dbReference>
<gene>
    <name evidence="1" type="ORF">MNBD_GAMMA21-834</name>
</gene>
<proteinExistence type="predicted"/>
<dbReference type="PRINTS" id="PR00340">
    <property type="entry name" value="PIIGLNB"/>
</dbReference>
<dbReference type="EMBL" id="UOFR01000043">
    <property type="protein sequence ID" value="VAW97051.1"/>
    <property type="molecule type" value="Genomic_DNA"/>
</dbReference>
<dbReference type="GO" id="GO:0005829">
    <property type="term" value="C:cytosol"/>
    <property type="evidence" value="ECO:0007669"/>
    <property type="project" value="TreeGrafter"/>
</dbReference>
<evidence type="ECO:0008006" key="2">
    <source>
        <dbReference type="Google" id="ProtNLM"/>
    </source>
</evidence>
<dbReference type="PROSITE" id="PS51343">
    <property type="entry name" value="PII_GLNB_DOM"/>
    <property type="match status" value="1"/>
</dbReference>
<sequence length="105" mass="11775">MKYRKVTAIIPTFSLTDVENALLDIVVPGMTVTKAHGMGEYRNFYTKDGMTDCSRVEVYIEAEKAQEVADTIAKAVHQGMSTDGVIAISPVEEFMHIREYGEREE</sequence>
<dbReference type="GO" id="GO:0005524">
    <property type="term" value="F:ATP binding"/>
    <property type="evidence" value="ECO:0007669"/>
    <property type="project" value="TreeGrafter"/>
</dbReference>
<dbReference type="SMART" id="SM00938">
    <property type="entry name" value="P-II"/>
    <property type="match status" value="1"/>
</dbReference>
<dbReference type="Gene3D" id="3.30.70.120">
    <property type="match status" value="1"/>
</dbReference>
<reference evidence="1" key="1">
    <citation type="submission" date="2018-06" db="EMBL/GenBank/DDBJ databases">
        <authorList>
            <person name="Zhirakovskaya E."/>
        </authorList>
    </citation>
    <scope>NUCLEOTIDE SEQUENCE</scope>
</reference>
<dbReference type="Pfam" id="PF00543">
    <property type="entry name" value="P-II"/>
    <property type="match status" value="1"/>
</dbReference>
<name>A0A3B0ZZ51_9ZZZZ</name>
<dbReference type="PANTHER" id="PTHR30115:SF11">
    <property type="entry name" value="NITROGEN REGULATORY PROTEIN P-II HOMOLOG"/>
    <property type="match status" value="1"/>
</dbReference>
<protein>
    <recommendedName>
        <fullName evidence="2">Nitrogen regulatory protein P-II</fullName>
    </recommendedName>
</protein>
<dbReference type="GO" id="GO:0006808">
    <property type="term" value="P:regulation of nitrogen utilization"/>
    <property type="evidence" value="ECO:0007669"/>
    <property type="project" value="InterPro"/>
</dbReference>
<accession>A0A3B0ZZ51</accession>
<organism evidence="1">
    <name type="scientific">hydrothermal vent metagenome</name>
    <dbReference type="NCBI Taxonomy" id="652676"/>
    <lineage>
        <taxon>unclassified sequences</taxon>
        <taxon>metagenomes</taxon>
        <taxon>ecological metagenomes</taxon>
    </lineage>
</organism>
<dbReference type="PANTHER" id="PTHR30115">
    <property type="entry name" value="NITROGEN REGULATORY PROTEIN P-II"/>
    <property type="match status" value="1"/>
</dbReference>
<dbReference type="GO" id="GO:0030234">
    <property type="term" value="F:enzyme regulator activity"/>
    <property type="evidence" value="ECO:0007669"/>
    <property type="project" value="InterPro"/>
</dbReference>
<dbReference type="AlphaFoldDB" id="A0A3B0ZZ51"/>
<evidence type="ECO:0000313" key="1">
    <source>
        <dbReference type="EMBL" id="VAW97051.1"/>
    </source>
</evidence>